<evidence type="ECO:0000313" key="4">
    <source>
        <dbReference type="EMBL" id="ELY99104.1"/>
    </source>
</evidence>
<sequence length="189" mass="20332">MLAAVAFLAATLVLAVQLINPTPVQVSIANDGSQVVELSNQFQYREVGIIAVSACLLGASGMYLAVSTHRRQTEPVAVTHSYSSPLADGTENSADSTNPSLPTAEEIVESHREQVDGITNGLSDNEEEVYTLVLDSNGEVQQRKITEDTTLSEATVSRTLDTLETKGLVERKRRGMGNVVVLRELAAYK</sequence>
<proteinExistence type="predicted"/>
<dbReference type="EMBL" id="AOIN01000059">
    <property type="protein sequence ID" value="ELY99104.1"/>
    <property type="molecule type" value="Genomic_DNA"/>
</dbReference>
<name>M0AKP3_9EURY</name>
<dbReference type="InterPro" id="IPR036390">
    <property type="entry name" value="WH_DNA-bd_sf"/>
</dbReference>
<keyword evidence="5" id="KW-1185">Reference proteome</keyword>
<accession>M0AKP3</accession>
<organism evidence="4 5">
    <name type="scientific">Natrialba chahannaoensis JCM 10990</name>
    <dbReference type="NCBI Taxonomy" id="1227492"/>
    <lineage>
        <taxon>Archaea</taxon>
        <taxon>Methanobacteriati</taxon>
        <taxon>Methanobacteriota</taxon>
        <taxon>Stenosarchaea group</taxon>
        <taxon>Halobacteria</taxon>
        <taxon>Halobacteriales</taxon>
        <taxon>Natrialbaceae</taxon>
        <taxon>Natrialba</taxon>
    </lineage>
</organism>
<dbReference type="AlphaFoldDB" id="M0AKP3"/>
<evidence type="ECO:0000256" key="1">
    <source>
        <dbReference type="SAM" id="MobiDB-lite"/>
    </source>
</evidence>
<comment type="caution">
    <text evidence="4">The sequence shown here is derived from an EMBL/GenBank/DDBJ whole genome shotgun (WGS) entry which is preliminary data.</text>
</comment>
<dbReference type="Proteomes" id="UP000011693">
    <property type="component" value="Unassembled WGS sequence"/>
</dbReference>
<gene>
    <name evidence="4" type="ORF">C482_11131</name>
</gene>
<dbReference type="SUPFAM" id="SSF46785">
    <property type="entry name" value="Winged helix' DNA-binding domain"/>
    <property type="match status" value="1"/>
</dbReference>
<feature type="transmembrane region" description="Helical" evidence="2">
    <location>
        <begin position="47"/>
        <end position="66"/>
    </location>
</feature>
<evidence type="ECO:0000313" key="5">
    <source>
        <dbReference type="Proteomes" id="UP000011693"/>
    </source>
</evidence>
<dbReference type="Gene3D" id="1.10.10.10">
    <property type="entry name" value="Winged helix-like DNA-binding domain superfamily/Winged helix DNA-binding domain"/>
    <property type="match status" value="1"/>
</dbReference>
<dbReference type="InterPro" id="IPR036388">
    <property type="entry name" value="WH-like_DNA-bd_sf"/>
</dbReference>
<dbReference type="Pfam" id="PF24034">
    <property type="entry name" value="DUF7343"/>
    <property type="match status" value="1"/>
</dbReference>
<dbReference type="PATRIC" id="fig|1227492.4.peg.2195"/>
<dbReference type="InterPro" id="IPR055767">
    <property type="entry name" value="DUF7343"/>
</dbReference>
<evidence type="ECO:0000259" key="3">
    <source>
        <dbReference type="Pfam" id="PF24034"/>
    </source>
</evidence>
<protein>
    <recommendedName>
        <fullName evidence="3">DUF7343 domain-containing protein</fullName>
    </recommendedName>
</protein>
<keyword evidence="2" id="KW-0812">Transmembrane</keyword>
<reference evidence="4 5" key="1">
    <citation type="journal article" date="2014" name="PLoS Genet.">
        <title>Phylogenetically driven sequencing of extremely halophilic archaea reveals strategies for static and dynamic osmo-response.</title>
        <authorList>
            <person name="Becker E.A."/>
            <person name="Seitzer P.M."/>
            <person name="Tritt A."/>
            <person name="Larsen D."/>
            <person name="Krusor M."/>
            <person name="Yao A.I."/>
            <person name="Wu D."/>
            <person name="Madern D."/>
            <person name="Eisen J.A."/>
            <person name="Darling A.E."/>
            <person name="Facciotti M.T."/>
        </authorList>
    </citation>
    <scope>NUCLEOTIDE SEQUENCE [LARGE SCALE GENOMIC DNA]</scope>
    <source>
        <strain evidence="4 5">JCM 10990</strain>
    </source>
</reference>
<feature type="region of interest" description="Disordered" evidence="1">
    <location>
        <begin position="82"/>
        <end position="102"/>
    </location>
</feature>
<feature type="domain" description="DUF7343" evidence="3">
    <location>
        <begin position="123"/>
        <end position="182"/>
    </location>
</feature>
<keyword evidence="2" id="KW-1133">Transmembrane helix</keyword>
<feature type="compositionally biased region" description="Polar residues" evidence="1">
    <location>
        <begin position="82"/>
        <end position="101"/>
    </location>
</feature>
<keyword evidence="2" id="KW-0472">Membrane</keyword>
<evidence type="ECO:0000256" key="2">
    <source>
        <dbReference type="SAM" id="Phobius"/>
    </source>
</evidence>